<reference evidence="10" key="1">
    <citation type="submission" date="2022-03" db="EMBL/GenBank/DDBJ databases">
        <authorList>
            <person name="Legras J.-L."/>
            <person name="Devillers H."/>
            <person name="Grondin C."/>
        </authorList>
    </citation>
    <scope>NUCLEOTIDE SEQUENCE</scope>
    <source>
        <strain evidence="10">CLIB 1423</strain>
    </source>
</reference>
<dbReference type="Pfam" id="PF18829">
    <property type="entry name" value="Importin_rep_6"/>
    <property type="match status" value="1"/>
</dbReference>
<dbReference type="EMBL" id="CAKXYY010000003">
    <property type="protein sequence ID" value="CAH2351337.1"/>
    <property type="molecule type" value="Genomic_DNA"/>
</dbReference>
<name>A0A9P0VWU5_9ASCO</name>
<dbReference type="SUPFAM" id="SSF48371">
    <property type="entry name" value="ARM repeat"/>
    <property type="match status" value="1"/>
</dbReference>
<dbReference type="Proteomes" id="UP000837801">
    <property type="component" value="Unassembled WGS sequence"/>
</dbReference>
<dbReference type="OrthoDB" id="543373at2759"/>
<evidence type="ECO:0000256" key="6">
    <source>
        <dbReference type="ARBA" id="ARBA00022927"/>
    </source>
</evidence>
<comment type="subcellular location">
    <subcellularLocation>
        <location evidence="2">Cytoplasm</location>
    </subcellularLocation>
    <subcellularLocation>
        <location evidence="1">Nucleus</location>
    </subcellularLocation>
</comment>
<keyword evidence="5" id="KW-0677">Repeat</keyword>
<keyword evidence="3" id="KW-0813">Transport</keyword>
<keyword evidence="7" id="KW-0539">Nucleus</keyword>
<keyword evidence="11" id="KW-1185">Reference proteome</keyword>
<dbReference type="InterPro" id="IPR058584">
    <property type="entry name" value="IMB1_TNPO1-like_TPR"/>
</dbReference>
<dbReference type="InterPro" id="IPR016024">
    <property type="entry name" value="ARM-type_fold"/>
</dbReference>
<evidence type="ECO:0000256" key="1">
    <source>
        <dbReference type="ARBA" id="ARBA00004123"/>
    </source>
</evidence>
<dbReference type="InterPro" id="IPR040928">
    <property type="entry name" value="Importin_rep_5"/>
</dbReference>
<evidence type="ECO:0000256" key="3">
    <source>
        <dbReference type="ARBA" id="ARBA00022448"/>
    </source>
</evidence>
<evidence type="ECO:0000256" key="5">
    <source>
        <dbReference type="ARBA" id="ARBA00022737"/>
    </source>
</evidence>
<sequence>MSALQPEVHAALTQLVTSLSSSDNSVRSAGEKSLDTEWTKKENVEMLLIFLAEQASGATSDETIRAFSAVMFRRIAIRSPKEIASVTDRTIGVISEPVRDQIRKTLLQGFAGGHTSNQVRHKLSDAISEVAKEGSWPELIPALFEATKNSDSSFRESAFRVFASAPELIDTSYFNQVVPVFNAGFEDESDDVRIASCYAFVSFFRELPKKHWQGLSPLLPNLLNSLPRFLQNGQDAALASVLESLIDLVELAPKMFKDMFPTIIEFCSAVAKNKELESSTRMAALELLTGFAEVSPSMCKRTPSYTESMVSNTLSMLTEVCIDDEDGSEWNNANVDGAEDDEDEDEYDAARQALDRVCLKLNGQALAGPLFQYLPSMIQSSEWRQRQAALMAISSAAEGCSDVLMSEIPRILDMILPTLQDVHPRVQYACCNALGQMSTDFADVMQRTAGDRVLPALISMLTQKSVPRVQAHAAAALVNFSEAASKEVLEPYLDDLLNNLLGLLNSSPKRYVQEQVLTTIAIIADAAETKFIKYYDTLMPMLIDVLKSDLGEEHRLLKAKCIECSTLIALAVGKEKFAPQSSELIQLFGHIQNSKLEDDDPVKPYLEQGWGRICRIIGKDFLPYLPAVLPPLLQQAKATQDISLLEEEEAEEFQSNEEWDVINLAGKLIAVHTAALDDKVSAMDLLRTYAVQLKAEFMPWVKEIVQDIGIPGLDFYLHDGVRASAALTLASLLKCSVFATGVSSTETLELWAQISNKLLDVLTNEPVAELLVAYYTALVECINTLGVNSLPVSQLEPLSLCINTNLHEIYTRIKSRDNDDDEYTEDVEEEEDEYTDEELLDEINKAISAIFKNSASAFLSVFGNLAPTIATFLNDDNTNIKLCGLCVICDILEHTGAESVTYREMFVNIIGESLTSSHAGIRQAAFFAVGMAAQHGGASYSDFCLACLEPMFKMTQVPDARAEENIHATENAVSAIAKVCRAFGSSIPSLDAVLQQWVGLLPIIQDEEAAPFAYTFLSELIKSQHSSVTTQIPKVVDSVVQALTHASIAGSCADRAAAATKELLASIPQPDAVAILGKYPADVQIVIQKWFQ</sequence>
<dbReference type="Pfam" id="PF25574">
    <property type="entry name" value="TPR_IMB1"/>
    <property type="match status" value="1"/>
</dbReference>
<evidence type="ECO:0000256" key="2">
    <source>
        <dbReference type="ARBA" id="ARBA00004496"/>
    </source>
</evidence>
<dbReference type="GO" id="GO:0005737">
    <property type="term" value="C:cytoplasm"/>
    <property type="evidence" value="ECO:0007669"/>
    <property type="project" value="UniProtKB-SubCell"/>
</dbReference>
<dbReference type="Pfam" id="PF18816">
    <property type="entry name" value="Importin_rep_5"/>
    <property type="match status" value="1"/>
</dbReference>
<dbReference type="InterPro" id="IPR057672">
    <property type="entry name" value="TPR_IPO4/5"/>
</dbReference>
<evidence type="ECO:0000256" key="4">
    <source>
        <dbReference type="ARBA" id="ARBA00022490"/>
    </source>
</evidence>
<dbReference type="InterPro" id="IPR041389">
    <property type="entry name" value="Importin_rep_6"/>
</dbReference>
<dbReference type="InterPro" id="IPR041653">
    <property type="entry name" value="Importin_rep_4"/>
</dbReference>
<organism evidence="10 11">
    <name type="scientific">[Candida] railenensis</name>
    <dbReference type="NCBI Taxonomy" id="45579"/>
    <lineage>
        <taxon>Eukaryota</taxon>
        <taxon>Fungi</taxon>
        <taxon>Dikarya</taxon>
        <taxon>Ascomycota</taxon>
        <taxon>Saccharomycotina</taxon>
        <taxon>Pichiomycetes</taxon>
        <taxon>Debaryomycetaceae</taxon>
        <taxon>Kurtzmaniella</taxon>
    </lineage>
</organism>
<dbReference type="InterPro" id="IPR011989">
    <property type="entry name" value="ARM-like"/>
</dbReference>
<feature type="domain" description="Importin subunit beta-1/Transportin-1-like TPR repeats" evidence="8">
    <location>
        <begin position="468"/>
        <end position="640"/>
    </location>
</feature>
<dbReference type="Gene3D" id="1.25.10.10">
    <property type="entry name" value="Leucine-rich Repeat Variant"/>
    <property type="match status" value="2"/>
</dbReference>
<protein>
    <submittedName>
        <fullName evidence="10">Importin subunit beta-3</fullName>
    </submittedName>
</protein>
<dbReference type="GO" id="GO:0005634">
    <property type="term" value="C:nucleus"/>
    <property type="evidence" value="ECO:0007669"/>
    <property type="project" value="UniProtKB-SubCell"/>
</dbReference>
<gene>
    <name evidence="10" type="ORF">CLIB1423_03S04016</name>
</gene>
<dbReference type="GO" id="GO:0006606">
    <property type="term" value="P:protein import into nucleus"/>
    <property type="evidence" value="ECO:0007669"/>
    <property type="project" value="InterPro"/>
</dbReference>
<comment type="caution">
    <text evidence="10">The sequence shown here is derived from an EMBL/GenBank/DDBJ whole genome shotgun (WGS) entry which is preliminary data.</text>
</comment>
<dbReference type="PANTHER" id="PTHR10527">
    <property type="entry name" value="IMPORTIN BETA"/>
    <property type="match status" value="1"/>
</dbReference>
<feature type="domain" description="IPO4/5-like TPR repeats" evidence="9">
    <location>
        <begin position="116"/>
        <end position="266"/>
    </location>
</feature>
<evidence type="ECO:0000259" key="9">
    <source>
        <dbReference type="Pfam" id="PF25780"/>
    </source>
</evidence>
<dbReference type="AlphaFoldDB" id="A0A9P0VWU5"/>
<evidence type="ECO:0000256" key="7">
    <source>
        <dbReference type="ARBA" id="ARBA00023242"/>
    </source>
</evidence>
<evidence type="ECO:0000259" key="8">
    <source>
        <dbReference type="Pfam" id="PF25574"/>
    </source>
</evidence>
<dbReference type="Pfam" id="PF18808">
    <property type="entry name" value="Importin_rep_4"/>
    <property type="match status" value="1"/>
</dbReference>
<evidence type="ECO:0000313" key="11">
    <source>
        <dbReference type="Proteomes" id="UP000837801"/>
    </source>
</evidence>
<accession>A0A9P0VWU5</accession>
<proteinExistence type="predicted"/>
<keyword evidence="6" id="KW-0653">Protein transport</keyword>
<dbReference type="InterPro" id="IPR040122">
    <property type="entry name" value="Importin_beta"/>
</dbReference>
<dbReference type="Pfam" id="PF25780">
    <property type="entry name" value="TPR_IPO5"/>
    <property type="match status" value="1"/>
</dbReference>
<dbReference type="Pfam" id="PF13513">
    <property type="entry name" value="HEAT_EZ"/>
    <property type="match status" value="1"/>
</dbReference>
<evidence type="ECO:0000313" key="10">
    <source>
        <dbReference type="EMBL" id="CAH2351337.1"/>
    </source>
</evidence>
<keyword evidence="4" id="KW-0963">Cytoplasm</keyword>